<dbReference type="Gene3D" id="3.40.50.1240">
    <property type="entry name" value="Phosphoglycerate mutase-like"/>
    <property type="match status" value="1"/>
</dbReference>
<evidence type="ECO:0000256" key="2">
    <source>
        <dbReference type="PIRSR" id="PIRSR613078-2"/>
    </source>
</evidence>
<accession>A0A412TUP0</accession>
<dbReference type="PIRSF" id="PIRSF000709">
    <property type="entry name" value="6PFK_2-Ptase"/>
    <property type="match status" value="1"/>
</dbReference>
<evidence type="ECO:0000313" key="3">
    <source>
        <dbReference type="EMBL" id="RGU57536.1"/>
    </source>
</evidence>
<dbReference type="EMBL" id="QRYC01000005">
    <property type="protein sequence ID" value="RGU57536.1"/>
    <property type="molecule type" value="Genomic_DNA"/>
</dbReference>
<evidence type="ECO:0000256" key="1">
    <source>
        <dbReference type="ARBA" id="ARBA00022801"/>
    </source>
</evidence>
<evidence type="ECO:0000313" key="4">
    <source>
        <dbReference type="Proteomes" id="UP000284243"/>
    </source>
</evidence>
<dbReference type="Pfam" id="PF00300">
    <property type="entry name" value="His_Phos_1"/>
    <property type="match status" value="1"/>
</dbReference>
<dbReference type="PROSITE" id="PS00175">
    <property type="entry name" value="PG_MUTASE"/>
    <property type="match status" value="1"/>
</dbReference>
<dbReference type="GO" id="GO:0004331">
    <property type="term" value="F:fructose-2,6-bisphosphate 2-phosphatase activity"/>
    <property type="evidence" value="ECO:0007669"/>
    <property type="project" value="TreeGrafter"/>
</dbReference>
<dbReference type="InterPro" id="IPR013078">
    <property type="entry name" value="His_Pase_superF_clade-1"/>
</dbReference>
<reference evidence="3 4" key="1">
    <citation type="submission" date="2018-08" db="EMBL/GenBank/DDBJ databases">
        <title>A genome reference for cultivated species of the human gut microbiota.</title>
        <authorList>
            <person name="Zou Y."/>
            <person name="Xue W."/>
            <person name="Luo G."/>
        </authorList>
    </citation>
    <scope>NUCLEOTIDE SEQUENCE [LARGE SCALE GENOMIC DNA]</scope>
    <source>
        <strain evidence="3 4">AF16-14</strain>
    </source>
</reference>
<dbReference type="SUPFAM" id="SSF53254">
    <property type="entry name" value="Phosphoglycerate mutase-like"/>
    <property type="match status" value="1"/>
</dbReference>
<dbReference type="PANTHER" id="PTHR46517">
    <property type="entry name" value="FRUCTOSE-2,6-BISPHOSPHATASE TIGAR"/>
    <property type="match status" value="1"/>
</dbReference>
<dbReference type="SMART" id="SM00855">
    <property type="entry name" value="PGAM"/>
    <property type="match status" value="1"/>
</dbReference>
<organism evidence="3 4">
    <name type="scientific">Odoribacter splanchnicus</name>
    <dbReference type="NCBI Taxonomy" id="28118"/>
    <lineage>
        <taxon>Bacteria</taxon>
        <taxon>Pseudomonadati</taxon>
        <taxon>Bacteroidota</taxon>
        <taxon>Bacteroidia</taxon>
        <taxon>Bacteroidales</taxon>
        <taxon>Odoribacteraceae</taxon>
        <taxon>Odoribacter</taxon>
    </lineage>
</organism>
<dbReference type="AlphaFoldDB" id="A0A412TUP0"/>
<dbReference type="RefSeq" id="WP_046403163.1">
    <property type="nucleotide sequence ID" value="NZ_JADMSC010000017.1"/>
</dbReference>
<sequence length="173" mass="19245">MKKIDLLLTRHGETIENQRHVLQGQLPGTLSPLGKEQAVVLAEQLKQEPLDVIVCSDLARSYDTAKVVAGYHGKQPQPTPLLREMDWGIYTGETLEDVDWEHLPPGVESVDELYHRAGEFVNYLRVKYAGKCILAVGHGAFNRAILTYLNGGKPADMVDLPIMENTSVIRLSI</sequence>
<proteinExistence type="predicted"/>
<dbReference type="InterPro" id="IPR001345">
    <property type="entry name" value="PG/BPGM_mutase_AS"/>
</dbReference>
<dbReference type="GO" id="GO:0045820">
    <property type="term" value="P:negative regulation of glycolytic process"/>
    <property type="evidence" value="ECO:0007669"/>
    <property type="project" value="TreeGrafter"/>
</dbReference>
<protein>
    <submittedName>
        <fullName evidence="3">Histidine phosphatase family protein</fullName>
    </submittedName>
</protein>
<gene>
    <name evidence="3" type="ORF">DWW57_06115</name>
</gene>
<dbReference type="CDD" id="cd07067">
    <property type="entry name" value="HP_PGM_like"/>
    <property type="match status" value="1"/>
</dbReference>
<dbReference type="InterPro" id="IPR051695">
    <property type="entry name" value="Phosphoglycerate_Mutase"/>
</dbReference>
<dbReference type="GO" id="GO:0043456">
    <property type="term" value="P:regulation of pentose-phosphate shunt"/>
    <property type="evidence" value="ECO:0007669"/>
    <property type="project" value="TreeGrafter"/>
</dbReference>
<keyword evidence="1" id="KW-0378">Hydrolase</keyword>
<dbReference type="InterPro" id="IPR029033">
    <property type="entry name" value="His_PPase_superfam"/>
</dbReference>
<dbReference type="PANTHER" id="PTHR46517:SF1">
    <property type="entry name" value="FRUCTOSE-2,6-BISPHOSPHATASE TIGAR"/>
    <property type="match status" value="1"/>
</dbReference>
<dbReference type="GO" id="GO:0005829">
    <property type="term" value="C:cytosol"/>
    <property type="evidence" value="ECO:0007669"/>
    <property type="project" value="TreeGrafter"/>
</dbReference>
<name>A0A412TUP0_9BACT</name>
<feature type="binding site" evidence="2">
    <location>
        <begin position="10"/>
        <end position="17"/>
    </location>
    <ligand>
        <name>substrate</name>
    </ligand>
</feature>
<feature type="binding site" evidence="2">
    <location>
        <position position="60"/>
    </location>
    <ligand>
        <name>substrate</name>
    </ligand>
</feature>
<comment type="caution">
    <text evidence="3">The sequence shown here is derived from an EMBL/GenBank/DDBJ whole genome shotgun (WGS) entry which is preliminary data.</text>
</comment>
<dbReference type="Proteomes" id="UP000284243">
    <property type="component" value="Unassembled WGS sequence"/>
</dbReference>